<dbReference type="PANTHER" id="PTHR31929">
    <property type="entry name" value="SAUR-LIKE AUXIN-RESPONSIVE PROTEIN FAMILY-RELATED"/>
    <property type="match status" value="1"/>
</dbReference>
<gene>
    <name evidence="4" type="ORF">V6N12_060751</name>
</gene>
<dbReference type="EMBL" id="JBBPBM010000036">
    <property type="protein sequence ID" value="KAK8529989.1"/>
    <property type="molecule type" value="Genomic_DNA"/>
</dbReference>
<evidence type="ECO:0000256" key="2">
    <source>
        <dbReference type="ARBA" id="ARBA00022473"/>
    </source>
</evidence>
<evidence type="ECO:0000313" key="4">
    <source>
        <dbReference type="EMBL" id="KAK8529989.1"/>
    </source>
</evidence>
<dbReference type="Proteomes" id="UP001472677">
    <property type="component" value="Unassembled WGS sequence"/>
</dbReference>
<keyword evidence="2" id="KW-0217">Developmental protein</keyword>
<evidence type="ECO:0000256" key="1">
    <source>
        <dbReference type="ARBA" id="ARBA00006974"/>
    </source>
</evidence>
<dbReference type="Pfam" id="PF02519">
    <property type="entry name" value="Auxin_inducible"/>
    <property type="match status" value="2"/>
</dbReference>
<accession>A0ABR2D688</accession>
<comment type="similarity">
    <text evidence="1">Belongs to the ARG7 family.</text>
</comment>
<evidence type="ECO:0000313" key="5">
    <source>
        <dbReference type="Proteomes" id="UP001472677"/>
    </source>
</evidence>
<keyword evidence="5" id="KW-1185">Reference proteome</keyword>
<keyword evidence="3" id="KW-0341">Growth regulation</keyword>
<protein>
    <submittedName>
        <fullName evidence="4">Uncharacterized protein</fullName>
    </submittedName>
</protein>
<evidence type="ECO:0000256" key="3">
    <source>
        <dbReference type="ARBA" id="ARBA00022604"/>
    </source>
</evidence>
<name>A0ABR2D688_9ROSI</name>
<comment type="caution">
    <text evidence="4">The sequence shown here is derived from an EMBL/GenBank/DDBJ whole genome shotgun (WGS) entry which is preliminary data.</text>
</comment>
<organism evidence="4 5">
    <name type="scientific">Hibiscus sabdariffa</name>
    <name type="common">roselle</name>
    <dbReference type="NCBI Taxonomy" id="183260"/>
    <lineage>
        <taxon>Eukaryota</taxon>
        <taxon>Viridiplantae</taxon>
        <taxon>Streptophyta</taxon>
        <taxon>Embryophyta</taxon>
        <taxon>Tracheophyta</taxon>
        <taxon>Spermatophyta</taxon>
        <taxon>Magnoliopsida</taxon>
        <taxon>eudicotyledons</taxon>
        <taxon>Gunneridae</taxon>
        <taxon>Pentapetalae</taxon>
        <taxon>rosids</taxon>
        <taxon>malvids</taxon>
        <taxon>Malvales</taxon>
        <taxon>Malvaceae</taxon>
        <taxon>Malvoideae</taxon>
        <taxon>Hibiscus</taxon>
    </lineage>
</organism>
<sequence length="288" mass="32458">MGFRLHARRASSSVATDVPRGYFAVYVGENQRRFVIPLSYLNNPSFQELLSLSEEEFGYDHPTGGLRIPCGEDAAVVHAEQIIPRVTTGPEINLGCPLTLQVWHLSSNLESLYVSKVACNVNGGCSARRSRQTIVSSLHIEFLIILWKTTPCDSSRDAMSFSLLIRPQQLLLNHSFHILHLIMDERHFFSTLYIYIYNPLRSSTCSKSTMAIRLPRIVSSKKVPKGCFAVYVGESQKRYVIPVSFLNQPLFQDLLSLSEEEFGYSHPTGGLRIPCNEDIFVDVTSRLN</sequence>
<proteinExistence type="inferred from homology"/>
<dbReference type="InterPro" id="IPR003676">
    <property type="entry name" value="SAUR_fam"/>
</dbReference>
<reference evidence="4 5" key="1">
    <citation type="journal article" date="2024" name="G3 (Bethesda)">
        <title>Genome assembly of Hibiscus sabdariffa L. provides insights into metabolisms of medicinal natural products.</title>
        <authorList>
            <person name="Kim T."/>
        </authorList>
    </citation>
    <scope>NUCLEOTIDE SEQUENCE [LARGE SCALE GENOMIC DNA]</scope>
    <source>
        <strain evidence="4">TK-2024</strain>
        <tissue evidence="4">Old leaves</tissue>
    </source>
</reference>